<dbReference type="RefSeq" id="WP_003925765.1">
    <property type="nucleotide sequence ID" value="NZ_BCTB01000009.1"/>
</dbReference>
<organism evidence="2 3">
    <name type="scientific">Mycolicibacterium thermoresistibile</name>
    <name type="common">Mycobacterium thermoresistibile</name>
    <dbReference type="NCBI Taxonomy" id="1797"/>
    <lineage>
        <taxon>Bacteria</taxon>
        <taxon>Bacillati</taxon>
        <taxon>Actinomycetota</taxon>
        <taxon>Actinomycetes</taxon>
        <taxon>Mycobacteriales</taxon>
        <taxon>Mycobacteriaceae</taxon>
        <taxon>Mycolicibacterium</taxon>
    </lineage>
</organism>
<dbReference type="OMA" id="CSLWAVA"/>
<dbReference type="STRING" id="1797.RMCT_1709"/>
<proteinExistence type="predicted"/>
<evidence type="ECO:0008006" key="4">
    <source>
        <dbReference type="Google" id="ProtNLM"/>
    </source>
</evidence>
<accession>A0A124E864</accession>
<protein>
    <recommendedName>
        <fullName evidence="4">Transmembrane protein</fullName>
    </recommendedName>
</protein>
<evidence type="ECO:0000313" key="2">
    <source>
        <dbReference type="EMBL" id="GAT14739.1"/>
    </source>
</evidence>
<keyword evidence="1" id="KW-0472">Membrane</keyword>
<evidence type="ECO:0000313" key="3">
    <source>
        <dbReference type="Proteomes" id="UP000069654"/>
    </source>
</evidence>
<comment type="caution">
    <text evidence="2">The sequence shown here is derived from an EMBL/GenBank/DDBJ whole genome shotgun (WGS) entry which is preliminary data.</text>
</comment>
<reference evidence="2 3" key="1">
    <citation type="journal article" date="2016" name="Genome Announc.">
        <title>Draft Genome Sequences of Five Rapidly Growing Mycobacterium Species, M. thermoresistibile, M. fortuitum subsp. acetamidolyticum, M. canariasense, M. brisbanense, and M. novocastrense.</title>
        <authorList>
            <person name="Katahira K."/>
            <person name="Ogura Y."/>
            <person name="Gotoh Y."/>
            <person name="Hayashi T."/>
        </authorList>
    </citation>
    <scope>NUCLEOTIDE SEQUENCE [LARGE SCALE GENOMIC DNA]</scope>
    <source>
        <strain evidence="2 3">JCM6362</strain>
    </source>
</reference>
<feature type="transmembrane region" description="Helical" evidence="1">
    <location>
        <begin position="51"/>
        <end position="71"/>
    </location>
</feature>
<reference evidence="3" key="2">
    <citation type="submission" date="2016-02" db="EMBL/GenBank/DDBJ databases">
        <title>Draft genome sequence of five rapidly growing Mycobacterium species.</title>
        <authorList>
            <person name="Katahira K."/>
            <person name="Gotou Y."/>
            <person name="Iida K."/>
            <person name="Ogura Y."/>
            <person name="Hayashi T."/>
        </authorList>
    </citation>
    <scope>NUCLEOTIDE SEQUENCE [LARGE SCALE GENOMIC DNA]</scope>
    <source>
        <strain evidence="3">JCM6362</strain>
    </source>
</reference>
<name>A0A124E864_MYCTH</name>
<dbReference type="Proteomes" id="UP000069654">
    <property type="component" value="Unassembled WGS sequence"/>
</dbReference>
<dbReference type="EMBL" id="BCTB01000009">
    <property type="protein sequence ID" value="GAT14739.1"/>
    <property type="molecule type" value="Genomic_DNA"/>
</dbReference>
<gene>
    <name evidence="2" type="ORF">RMCT_1709</name>
</gene>
<keyword evidence="1" id="KW-0812">Transmembrane</keyword>
<feature type="transmembrane region" description="Helical" evidence="1">
    <location>
        <begin position="110"/>
        <end position="135"/>
    </location>
</feature>
<keyword evidence="1" id="KW-1133">Transmembrane helix</keyword>
<sequence>MRTLRPGWLVALCGALLAVLAYLPWLMSDDGRANAIGGVVGELDVVPPGFGVGQLIVLSAAMLIVAGAMVARELSPRVASVAALTISLLLAGLTFWYHRLYVQPPVSAGYGFYLGAGVAALAVLLSVWALVTAWADPGTRRIRSG</sequence>
<dbReference type="OrthoDB" id="4762605at2"/>
<evidence type="ECO:0000256" key="1">
    <source>
        <dbReference type="SAM" id="Phobius"/>
    </source>
</evidence>
<dbReference type="AlphaFoldDB" id="A0A124E864"/>
<feature type="transmembrane region" description="Helical" evidence="1">
    <location>
        <begin position="78"/>
        <end position="98"/>
    </location>
</feature>